<proteinExistence type="predicted"/>
<dbReference type="AlphaFoldDB" id="A0AB34CXE2"/>
<feature type="domain" description="Lysozyme inhibitor LprI-like N-terminal" evidence="1">
    <location>
        <begin position="44"/>
        <end position="143"/>
    </location>
</feature>
<accession>A0AB34CXE2</accession>
<dbReference type="InterPro" id="IPR009739">
    <property type="entry name" value="LprI-like_N"/>
</dbReference>
<name>A0AB34CXE2_9GAMM</name>
<comment type="caution">
    <text evidence="2">The sequence shown here is derived from an EMBL/GenBank/DDBJ whole genome shotgun (WGS) entry which is preliminary data.</text>
</comment>
<dbReference type="Proteomes" id="UP000324255">
    <property type="component" value="Unassembled WGS sequence"/>
</dbReference>
<dbReference type="Gene3D" id="1.20.1270.180">
    <property type="match status" value="1"/>
</dbReference>
<protein>
    <submittedName>
        <fullName evidence="2">DUF1311 domain-containing protein</fullName>
    </submittedName>
</protein>
<sequence>MLRCFTKDIKIKVNINGKFLMKYFYLLLCVLASYVSSVQAMSDCSNGNNTQEVNECAEKNKIESELTLNKEYKAAKNRIEHFYKGHDQEFSQYRSAFLDTQRHWLKYRDSQFRLEAYAAEEGSDAYVSVMNFCIDRLDKERTAILKQLPY</sequence>
<organism evidence="2 3">
    <name type="scientific">Candidatus Pantoea gossypiicola</name>
    <dbReference type="NCBI Taxonomy" id="2608008"/>
    <lineage>
        <taxon>Bacteria</taxon>
        <taxon>Pseudomonadati</taxon>
        <taxon>Pseudomonadota</taxon>
        <taxon>Gammaproteobacteria</taxon>
        <taxon>Enterobacterales</taxon>
        <taxon>Erwiniaceae</taxon>
        <taxon>Pantoea</taxon>
    </lineage>
</organism>
<evidence type="ECO:0000259" key="1">
    <source>
        <dbReference type="Pfam" id="PF07007"/>
    </source>
</evidence>
<dbReference type="Pfam" id="PF07007">
    <property type="entry name" value="LprI"/>
    <property type="match status" value="1"/>
</dbReference>
<evidence type="ECO:0000313" key="3">
    <source>
        <dbReference type="Proteomes" id="UP000324255"/>
    </source>
</evidence>
<evidence type="ECO:0000313" key="2">
    <source>
        <dbReference type="EMBL" id="KAA6128285.1"/>
    </source>
</evidence>
<gene>
    <name evidence="2" type="ORF">F3I20_03285</name>
</gene>
<dbReference type="EMBL" id="VWVM01000002">
    <property type="protein sequence ID" value="KAA6128285.1"/>
    <property type="molecule type" value="Genomic_DNA"/>
</dbReference>
<reference evidence="2 3" key="1">
    <citation type="submission" date="2019-09" db="EMBL/GenBank/DDBJ databases">
        <title>Genomic diversity of phyloplane-associated Pantoea species in Pakistan cotton crop.</title>
        <authorList>
            <person name="Tufail M.R."/>
            <person name="Cook D.R."/>
        </authorList>
    </citation>
    <scope>NUCLEOTIDE SEQUENCE [LARGE SCALE GENOMIC DNA]</scope>
    <source>
        <strain evidence="2 3">B_8</strain>
    </source>
</reference>
<keyword evidence="3" id="KW-1185">Reference proteome</keyword>